<sequence>MEPAATYGTKAAAGKMIPADSDTPQQPTYCLNKPRVVVAVENGRHVAGVRKKVEGETTSTASKARR</sequence>
<feature type="region of interest" description="Disordered" evidence="1">
    <location>
        <begin position="1"/>
        <end position="26"/>
    </location>
</feature>
<comment type="caution">
    <text evidence="2">The sequence shown here is derived from an EMBL/GenBank/DDBJ whole genome shotgun (WGS) entry which is preliminary data.</text>
</comment>
<name>A0AAV5HII6_9ROSI</name>
<accession>A0AAV5HII6</accession>
<evidence type="ECO:0000313" key="2">
    <source>
        <dbReference type="EMBL" id="GKU86262.1"/>
    </source>
</evidence>
<feature type="compositionally biased region" description="Low complexity" evidence="1">
    <location>
        <begin position="1"/>
        <end position="15"/>
    </location>
</feature>
<reference evidence="2 3" key="1">
    <citation type="journal article" date="2021" name="Commun. Biol.">
        <title>The genome of Shorea leprosula (Dipterocarpaceae) highlights the ecological relevance of drought in aseasonal tropical rainforests.</title>
        <authorList>
            <person name="Ng K.K.S."/>
            <person name="Kobayashi M.J."/>
            <person name="Fawcett J.A."/>
            <person name="Hatakeyama M."/>
            <person name="Paape T."/>
            <person name="Ng C.H."/>
            <person name="Ang C.C."/>
            <person name="Tnah L.H."/>
            <person name="Lee C.T."/>
            <person name="Nishiyama T."/>
            <person name="Sese J."/>
            <person name="O'Brien M.J."/>
            <person name="Copetti D."/>
            <person name="Mohd Noor M.I."/>
            <person name="Ong R.C."/>
            <person name="Putra M."/>
            <person name="Sireger I.Z."/>
            <person name="Indrioko S."/>
            <person name="Kosugi Y."/>
            <person name="Izuno A."/>
            <person name="Isagi Y."/>
            <person name="Lee S.L."/>
            <person name="Shimizu K.K."/>
        </authorList>
    </citation>
    <scope>NUCLEOTIDE SEQUENCE [LARGE SCALE GENOMIC DNA]</scope>
    <source>
        <strain evidence="2">214</strain>
    </source>
</reference>
<protein>
    <submittedName>
        <fullName evidence="2">Uncharacterized protein</fullName>
    </submittedName>
</protein>
<keyword evidence="3" id="KW-1185">Reference proteome</keyword>
<dbReference type="EMBL" id="BPVZ01000001">
    <property type="protein sequence ID" value="GKU86262.1"/>
    <property type="molecule type" value="Genomic_DNA"/>
</dbReference>
<dbReference type="AlphaFoldDB" id="A0AAV5HII6"/>
<gene>
    <name evidence="2" type="ORF">SLEP1_g810</name>
</gene>
<organism evidence="2 3">
    <name type="scientific">Rubroshorea leprosula</name>
    <dbReference type="NCBI Taxonomy" id="152421"/>
    <lineage>
        <taxon>Eukaryota</taxon>
        <taxon>Viridiplantae</taxon>
        <taxon>Streptophyta</taxon>
        <taxon>Embryophyta</taxon>
        <taxon>Tracheophyta</taxon>
        <taxon>Spermatophyta</taxon>
        <taxon>Magnoliopsida</taxon>
        <taxon>eudicotyledons</taxon>
        <taxon>Gunneridae</taxon>
        <taxon>Pentapetalae</taxon>
        <taxon>rosids</taxon>
        <taxon>malvids</taxon>
        <taxon>Malvales</taxon>
        <taxon>Dipterocarpaceae</taxon>
        <taxon>Rubroshorea</taxon>
    </lineage>
</organism>
<dbReference type="Proteomes" id="UP001054252">
    <property type="component" value="Unassembled WGS sequence"/>
</dbReference>
<proteinExistence type="predicted"/>
<evidence type="ECO:0000313" key="3">
    <source>
        <dbReference type="Proteomes" id="UP001054252"/>
    </source>
</evidence>
<evidence type="ECO:0000256" key="1">
    <source>
        <dbReference type="SAM" id="MobiDB-lite"/>
    </source>
</evidence>